<reference evidence="3 4" key="1">
    <citation type="submission" date="2020-02" db="EMBL/GenBank/DDBJ databases">
        <title>Broccoli isolated Pseudomonas sp.</title>
        <authorList>
            <person name="Fujikawa T."/>
            <person name="Sawada H."/>
        </authorList>
    </citation>
    <scope>NUCLEOTIDE SEQUENCE [LARGE SCALE GENOMIC DNA]</scope>
    <source>
        <strain evidence="2 4">MAFF212427</strain>
        <strain evidence="1 3">MAFF212428</strain>
    </source>
</reference>
<comment type="caution">
    <text evidence="2">The sequence shown here is derived from an EMBL/GenBank/DDBJ whole genome shotgun (WGS) entry which is preliminary data.</text>
</comment>
<evidence type="ECO:0000313" key="3">
    <source>
        <dbReference type="Proteomes" id="UP000480410"/>
    </source>
</evidence>
<name>A0A6B3NW84_9PSED</name>
<dbReference type="InterPro" id="IPR051490">
    <property type="entry name" value="THEM6_lcsJ_thioesterase"/>
</dbReference>
<dbReference type="Gene3D" id="3.10.129.10">
    <property type="entry name" value="Hotdog Thioesterase"/>
    <property type="match status" value="1"/>
</dbReference>
<dbReference type="Proteomes" id="UP000480410">
    <property type="component" value="Unassembled WGS sequence"/>
</dbReference>
<accession>A0A6M0D328</accession>
<dbReference type="Pfam" id="PF13279">
    <property type="entry name" value="4HBT_2"/>
    <property type="match status" value="1"/>
</dbReference>
<dbReference type="RefSeq" id="WP_163945496.1">
    <property type="nucleotide sequence ID" value="NZ_JAAHBU010000161.1"/>
</dbReference>
<evidence type="ECO:0000313" key="4">
    <source>
        <dbReference type="Proteomes" id="UP000482634"/>
    </source>
</evidence>
<dbReference type="PANTHER" id="PTHR12475">
    <property type="match status" value="1"/>
</dbReference>
<proteinExistence type="predicted"/>
<accession>A0A6B3NW84</accession>
<gene>
    <name evidence="1" type="ORF">G3435_24090</name>
    <name evidence="2" type="ORF">G3436_12925</name>
</gene>
<dbReference type="EMBL" id="JAAHBU010000161">
    <property type="protein sequence ID" value="NER64618.1"/>
    <property type="molecule type" value="Genomic_DNA"/>
</dbReference>
<dbReference type="CDD" id="cd00586">
    <property type="entry name" value="4HBT"/>
    <property type="match status" value="1"/>
</dbReference>
<keyword evidence="4" id="KW-1185">Reference proteome</keyword>
<dbReference type="SUPFAM" id="SSF54637">
    <property type="entry name" value="Thioesterase/thiol ester dehydrase-isomerase"/>
    <property type="match status" value="1"/>
</dbReference>
<dbReference type="AlphaFoldDB" id="A0A6B3NW84"/>
<evidence type="ECO:0000313" key="1">
    <source>
        <dbReference type="EMBL" id="NER62207.1"/>
    </source>
</evidence>
<dbReference type="EMBL" id="JAAHBV010000687">
    <property type="protein sequence ID" value="NER62207.1"/>
    <property type="molecule type" value="Genomic_DNA"/>
</dbReference>
<protein>
    <submittedName>
        <fullName evidence="2">Thioesterase</fullName>
    </submittedName>
</protein>
<dbReference type="Proteomes" id="UP000482634">
    <property type="component" value="Unassembled WGS sequence"/>
</dbReference>
<organism evidence="2 4">
    <name type="scientific">Pseudomonas brassicae</name>
    <dbReference type="NCBI Taxonomy" id="2708063"/>
    <lineage>
        <taxon>Bacteria</taxon>
        <taxon>Pseudomonadati</taxon>
        <taxon>Pseudomonadota</taxon>
        <taxon>Gammaproteobacteria</taxon>
        <taxon>Pseudomonadales</taxon>
        <taxon>Pseudomonadaceae</taxon>
        <taxon>Pseudomonas</taxon>
    </lineage>
</organism>
<dbReference type="InterPro" id="IPR029069">
    <property type="entry name" value="HotDog_dom_sf"/>
</dbReference>
<sequence length="192" mass="22320">MNLWFRLLLMLLRRPWRKPVHGLATTVVHLRVWPLDLDLNRHVTNGRYFTLADVGRMDYVLRSGAFRVALRRRAVPIVGDVWGKFRRELRLFERFELHTRMLGWDEKWSFMEHRFVKDGRVVGVVLMRGLFRAPKGTLAPSEFVHELGLNQQSPALPHWLLDWSTSCDKLSQCLREEEAAPGATAPTTTSCS</sequence>
<evidence type="ECO:0000313" key="2">
    <source>
        <dbReference type="EMBL" id="NER64618.1"/>
    </source>
</evidence>
<dbReference type="PANTHER" id="PTHR12475:SF4">
    <property type="entry name" value="PROTEIN THEM6"/>
    <property type="match status" value="1"/>
</dbReference>